<comment type="similarity">
    <text evidence="4">Belongs to the NapD family.</text>
</comment>
<proteinExistence type="inferred from homology"/>
<dbReference type="PANTHER" id="PTHR38603">
    <property type="entry name" value="CHAPERONE NAPD"/>
    <property type="match status" value="1"/>
</dbReference>
<dbReference type="InterPro" id="IPR005623">
    <property type="entry name" value="Chaperone_NapD_NO3_reduct"/>
</dbReference>
<dbReference type="Proteomes" id="UP000233293">
    <property type="component" value="Unassembled WGS sequence"/>
</dbReference>
<dbReference type="HAMAP" id="MF_02200">
    <property type="entry name" value="NapD"/>
    <property type="match status" value="1"/>
</dbReference>
<comment type="subcellular location">
    <subcellularLocation>
        <location evidence="1 4">Cytoplasm</location>
    </subcellularLocation>
</comment>
<dbReference type="PANTHER" id="PTHR38603:SF1">
    <property type="entry name" value="CHAPERONE NAPD"/>
    <property type="match status" value="1"/>
</dbReference>
<evidence type="ECO:0000256" key="3">
    <source>
        <dbReference type="ARBA" id="ARBA00023186"/>
    </source>
</evidence>
<comment type="function">
    <text evidence="4">Chaperone for NapA, the catalytic subunit of the periplasmic nitrate reductase. It binds directly and specifically to the twin-arginine signal peptide of NapA, preventing premature interaction with the Tat translocase and premature export.</text>
</comment>
<keyword evidence="3 4" id="KW-0143">Chaperone</keyword>
<sequence>MSPKGPTSVRIGKFVEEEHRRWRDEGANLCGVLVLADPDRAQGVGAALAAMPGIEVHRIEDDGRLIVTIEDTDEEWAGQILTRLPTVEGVLATSLVYHHCE</sequence>
<dbReference type="GO" id="GO:0051224">
    <property type="term" value="P:negative regulation of protein transport"/>
    <property type="evidence" value="ECO:0007669"/>
    <property type="project" value="UniProtKB-UniRule"/>
</dbReference>
<dbReference type="Gene3D" id="3.30.70.920">
    <property type="match status" value="1"/>
</dbReference>
<accession>A0A2N3PWT3</accession>
<evidence type="ECO:0000256" key="2">
    <source>
        <dbReference type="ARBA" id="ARBA00022490"/>
    </source>
</evidence>
<comment type="subunit">
    <text evidence="4">Interacts with the cytoplasmic NapA precursor.</text>
</comment>
<evidence type="ECO:0000313" key="6">
    <source>
        <dbReference type="Proteomes" id="UP000233293"/>
    </source>
</evidence>
<dbReference type="AlphaFoldDB" id="A0A2N3PWT3"/>
<organism evidence="5 6">
    <name type="scientific">Telmatospirillum siberiense</name>
    <dbReference type="NCBI Taxonomy" id="382514"/>
    <lineage>
        <taxon>Bacteria</taxon>
        <taxon>Pseudomonadati</taxon>
        <taxon>Pseudomonadota</taxon>
        <taxon>Alphaproteobacteria</taxon>
        <taxon>Rhodospirillales</taxon>
        <taxon>Rhodospirillaceae</taxon>
        <taxon>Telmatospirillum</taxon>
    </lineage>
</organism>
<dbReference type="GO" id="GO:0005048">
    <property type="term" value="F:signal sequence binding"/>
    <property type="evidence" value="ECO:0007669"/>
    <property type="project" value="UniProtKB-UniRule"/>
</dbReference>
<comment type="caution">
    <text evidence="5">The sequence shown here is derived from an EMBL/GenBank/DDBJ whole genome shotgun (WGS) entry which is preliminary data.</text>
</comment>
<gene>
    <name evidence="4" type="primary">napD</name>
    <name evidence="5" type="ORF">CWS72_09775</name>
</gene>
<evidence type="ECO:0000313" key="5">
    <source>
        <dbReference type="EMBL" id="PKU24856.1"/>
    </source>
</evidence>
<keyword evidence="6" id="KW-1185">Reference proteome</keyword>
<protein>
    <recommendedName>
        <fullName evidence="4">Chaperone NapD</fullName>
    </recommendedName>
    <alternativeName>
        <fullName evidence="4">NapA signal peptide-binding chaperone NapD</fullName>
    </alternativeName>
</protein>
<dbReference type="GO" id="GO:0005737">
    <property type="term" value="C:cytoplasm"/>
    <property type="evidence" value="ECO:0007669"/>
    <property type="project" value="UniProtKB-SubCell"/>
</dbReference>
<dbReference type="Pfam" id="PF03927">
    <property type="entry name" value="NapD"/>
    <property type="match status" value="1"/>
</dbReference>
<name>A0A2N3PWT3_9PROT</name>
<reference evidence="6" key="1">
    <citation type="submission" date="2017-12" db="EMBL/GenBank/DDBJ databases">
        <title>Draft genome sequence of Telmatospirillum siberiense 26-4b1T, an acidotolerant peatland alphaproteobacterium potentially involved in sulfur cycling.</title>
        <authorList>
            <person name="Hausmann B."/>
            <person name="Pjevac P."/>
            <person name="Schreck K."/>
            <person name="Herbold C.W."/>
            <person name="Daims H."/>
            <person name="Wagner M."/>
            <person name="Pester M."/>
            <person name="Loy A."/>
        </authorList>
    </citation>
    <scope>NUCLEOTIDE SEQUENCE [LARGE SCALE GENOMIC DNA]</scope>
    <source>
        <strain evidence="6">26-4b1</strain>
    </source>
</reference>
<dbReference type="EMBL" id="PIUM01000008">
    <property type="protein sequence ID" value="PKU24856.1"/>
    <property type="molecule type" value="Genomic_DNA"/>
</dbReference>
<evidence type="ECO:0000256" key="1">
    <source>
        <dbReference type="ARBA" id="ARBA00004496"/>
    </source>
</evidence>
<evidence type="ECO:0000256" key="4">
    <source>
        <dbReference type="HAMAP-Rule" id="MF_02200"/>
    </source>
</evidence>
<keyword evidence="2 4" id="KW-0963">Cytoplasm</keyword>